<keyword evidence="5 6" id="KW-0862">Zinc</keyword>
<gene>
    <name evidence="8" type="ORF">B0T11DRAFT_288951</name>
</gene>
<evidence type="ECO:0000313" key="8">
    <source>
        <dbReference type="EMBL" id="KAH7349310.1"/>
    </source>
</evidence>
<comment type="similarity">
    <text evidence="6">Belongs to the queuine tRNA-ribosyltransferase family.</text>
</comment>
<keyword evidence="9" id="KW-1185">Reference proteome</keyword>
<proteinExistence type="inferred from homology"/>
<keyword evidence="6" id="KW-0963">Cytoplasm</keyword>
<reference evidence="8" key="1">
    <citation type="journal article" date="2021" name="Nat. Commun.">
        <title>Genetic determinants of endophytism in the Arabidopsis root mycobiome.</title>
        <authorList>
            <person name="Mesny F."/>
            <person name="Miyauchi S."/>
            <person name="Thiergart T."/>
            <person name="Pickel B."/>
            <person name="Atanasova L."/>
            <person name="Karlsson M."/>
            <person name="Huettel B."/>
            <person name="Barry K.W."/>
            <person name="Haridas S."/>
            <person name="Chen C."/>
            <person name="Bauer D."/>
            <person name="Andreopoulos W."/>
            <person name="Pangilinan J."/>
            <person name="LaButti K."/>
            <person name="Riley R."/>
            <person name="Lipzen A."/>
            <person name="Clum A."/>
            <person name="Drula E."/>
            <person name="Henrissat B."/>
            <person name="Kohler A."/>
            <person name="Grigoriev I.V."/>
            <person name="Martin F.M."/>
            <person name="Hacquard S."/>
        </authorList>
    </citation>
    <scope>NUCLEOTIDE SEQUENCE</scope>
    <source>
        <strain evidence="8">MPI-CAGE-AT-0016</strain>
    </source>
</reference>
<dbReference type="AlphaFoldDB" id="A0A8K0WYU3"/>
<evidence type="ECO:0000256" key="6">
    <source>
        <dbReference type="HAMAP-Rule" id="MF_03218"/>
    </source>
</evidence>
<dbReference type="GO" id="GO:0046872">
    <property type="term" value="F:metal ion binding"/>
    <property type="evidence" value="ECO:0007669"/>
    <property type="project" value="UniProtKB-KW"/>
</dbReference>
<dbReference type="HAMAP" id="MF_00168">
    <property type="entry name" value="Q_tRNA_Tgt"/>
    <property type="match status" value="1"/>
</dbReference>
<dbReference type="SUPFAM" id="SSF51713">
    <property type="entry name" value="tRNA-guanine transglycosylase"/>
    <property type="match status" value="1"/>
</dbReference>
<dbReference type="OrthoDB" id="10249838at2759"/>
<dbReference type="GO" id="GO:0006400">
    <property type="term" value="P:tRNA modification"/>
    <property type="evidence" value="ECO:0007669"/>
    <property type="project" value="InterPro"/>
</dbReference>
<dbReference type="InterPro" id="IPR002616">
    <property type="entry name" value="tRNA_ribo_trans-like"/>
</dbReference>
<keyword evidence="3 6" id="KW-0819">tRNA processing</keyword>
<feature type="binding site" evidence="6">
    <location>
        <position position="234"/>
    </location>
    <ligand>
        <name>substrate</name>
    </ligand>
</feature>
<dbReference type="EMBL" id="JAGPXD010000006">
    <property type="protein sequence ID" value="KAH7349310.1"/>
    <property type="molecule type" value="Genomic_DNA"/>
</dbReference>
<feature type="binding site" evidence="6">
    <location>
        <position position="359"/>
    </location>
    <ligand>
        <name>Zn(2+)</name>
        <dbReference type="ChEBI" id="CHEBI:29105"/>
    </ligand>
</feature>
<accession>A0A8K0WYU3</accession>
<dbReference type="InterPro" id="IPR036511">
    <property type="entry name" value="TGT-like_sf"/>
</dbReference>
<organism evidence="8 9">
    <name type="scientific">Plectosphaerella cucumerina</name>
    <dbReference type="NCBI Taxonomy" id="40658"/>
    <lineage>
        <taxon>Eukaryota</taxon>
        <taxon>Fungi</taxon>
        <taxon>Dikarya</taxon>
        <taxon>Ascomycota</taxon>
        <taxon>Pezizomycotina</taxon>
        <taxon>Sordariomycetes</taxon>
        <taxon>Hypocreomycetidae</taxon>
        <taxon>Glomerellales</taxon>
        <taxon>Plectosphaerellaceae</taxon>
        <taxon>Plectosphaerella</taxon>
    </lineage>
</organism>
<evidence type="ECO:0000256" key="5">
    <source>
        <dbReference type="ARBA" id="ARBA00022833"/>
    </source>
</evidence>
<feature type="binding site" evidence="6">
    <location>
        <position position="207"/>
    </location>
    <ligand>
        <name>substrate</name>
    </ligand>
</feature>
<feature type="region of interest" description="RNA binding" evidence="6">
    <location>
        <begin position="265"/>
        <end position="271"/>
    </location>
</feature>
<dbReference type="GO" id="GO:0008479">
    <property type="term" value="F:tRNA-guanosine(34) queuine transglycosylase activity"/>
    <property type="evidence" value="ECO:0007669"/>
    <property type="project" value="UniProtKB-UniRule"/>
</dbReference>
<evidence type="ECO:0000313" key="9">
    <source>
        <dbReference type="Proteomes" id="UP000813385"/>
    </source>
</evidence>
<dbReference type="PANTHER" id="PTHR43530:SF1">
    <property type="entry name" value="QUEUINE TRNA-RIBOSYLTRANSFERASE CATALYTIC SUBUNIT 1"/>
    <property type="match status" value="1"/>
</dbReference>
<comment type="function">
    <text evidence="6">Catalytic subunit of the queuine tRNA-ribosyltransferase (TGT) that catalyzes the base-exchange of a guanine (G) residue with queuine (Q) at position 34 (anticodon wobble position) in tRNAs with GU(N) anticodons (tRNA-Asp, -Asn, -His and -Tyr), resulting in the hypermodified nucleoside queuosine (7-(((4,5-cis-dihydroxy-2-cyclopenten-1-yl)amino)methyl)-7-deazaguanosine). Catalysis occurs through a double-displacement mechanism. The nucleophile active site attacks the C1' of nucleotide 34 to detach the guanine base from the RNA, forming a covalent enzyme-RNA intermediate. The proton acceptor active site deprotonates the incoming queuine, allowing a nucleophilic attack on the C1' of the ribose to form the product.</text>
</comment>
<feature type="active site" description="Nucleophile" evidence="6">
    <location>
        <position position="284"/>
    </location>
</feature>
<comment type="catalytic activity">
    <reaction evidence="6">
        <text>guanosine(34) in tRNA + queuine = queuosine(34) in tRNA + guanine</text>
        <dbReference type="Rhea" id="RHEA:16633"/>
        <dbReference type="Rhea" id="RHEA-COMP:10341"/>
        <dbReference type="Rhea" id="RHEA-COMP:18571"/>
        <dbReference type="ChEBI" id="CHEBI:16235"/>
        <dbReference type="ChEBI" id="CHEBI:17433"/>
        <dbReference type="ChEBI" id="CHEBI:74269"/>
        <dbReference type="ChEBI" id="CHEBI:194431"/>
        <dbReference type="EC" id="2.4.2.64"/>
    </reaction>
</comment>
<protein>
    <recommendedName>
        <fullName evidence="6">Queuine tRNA-ribosyltransferase catalytic subunit 1</fullName>
        <ecNumber evidence="6">2.4.2.64</ecNumber>
    </recommendedName>
    <alternativeName>
        <fullName evidence="6">Guanine insertion enzyme</fullName>
    </alternativeName>
    <alternativeName>
        <fullName evidence="6">tRNA-guanine transglycosylase</fullName>
    </alternativeName>
</protein>
<evidence type="ECO:0000256" key="1">
    <source>
        <dbReference type="ARBA" id="ARBA00022676"/>
    </source>
</evidence>
<feature type="region of interest" description="RNA binding; important for wobble base 34 recognition" evidence="6">
    <location>
        <begin position="289"/>
        <end position="293"/>
    </location>
</feature>
<dbReference type="NCBIfam" id="TIGR00449">
    <property type="entry name" value="tgt_general"/>
    <property type="match status" value="1"/>
</dbReference>
<dbReference type="GO" id="GO:0005829">
    <property type="term" value="C:cytosol"/>
    <property type="evidence" value="ECO:0007669"/>
    <property type="project" value="TreeGrafter"/>
</dbReference>
<name>A0A8K0WYU3_9PEZI</name>
<comment type="caution">
    <text evidence="8">The sequence shown here is derived from an EMBL/GenBank/DDBJ whole genome shotgun (WGS) entry which is preliminary data.</text>
</comment>
<comment type="subcellular location">
    <subcellularLocation>
        <location evidence="6">Cytoplasm</location>
    </subcellularLocation>
</comment>
<feature type="domain" description="tRNA-guanine(15) transglycosylase-like" evidence="7">
    <location>
        <begin position="30"/>
        <end position="390"/>
    </location>
</feature>
<sequence length="427" mass="46962">MSWIAKRMASTTVGTSKALTFELVARCSTTRARASILTLPHGPVQLPVFMPVATQASLKGLTPEQLEETGCRLCLNNTYHLGLRPGQEVLEAVGGAHKLQGWDHNILTDSGGFQMVSLLKLATITEEGVRFLSPHDGSPMLLTPEHSMALQNTIGSDIIMQLDDVLVTTSPDVARMREAMERSVRWLDRCIAAHANPDTQNLFCIIQGGLDVEMRRECCRQMLERDTPGIAIGGLSGGEAKADYCRVVETCTEMLPDLKPRYVMGIGYPEDLVVSVALGADMFDCVWPTRTARFGNAITRNGMLNLRNARFADDHGPVEDGCGCMCCRPRSEGGLGVTRAFISHNAAKETVAAHLLTIHNVWYQLELMRQVRQAIVEDRFPAFVRQFFSDLYAGEKAKYPEWAVDALRRVGVDLLAAENGLGEKNGQ</sequence>
<feature type="active site" description="Proton acceptor" evidence="6">
    <location>
        <position position="109"/>
    </location>
</feature>
<comment type="cofactor">
    <cofactor evidence="6">
        <name>Zn(2+)</name>
        <dbReference type="ChEBI" id="CHEBI:29105"/>
    </cofactor>
</comment>
<feature type="binding site" evidence="6">
    <location>
        <position position="163"/>
    </location>
    <ligand>
        <name>substrate</name>
    </ligand>
</feature>
<feature type="binding site" evidence="6">
    <location>
        <position position="324"/>
    </location>
    <ligand>
        <name>Zn(2+)</name>
        <dbReference type="ChEBI" id="CHEBI:29105"/>
    </ligand>
</feature>
<keyword evidence="2 6" id="KW-0808">Transferase</keyword>
<evidence type="ECO:0000256" key="4">
    <source>
        <dbReference type="ARBA" id="ARBA00022723"/>
    </source>
</evidence>
<feature type="binding site" evidence="6">
    <location>
        <begin position="109"/>
        <end position="113"/>
    </location>
    <ligand>
        <name>substrate</name>
    </ligand>
</feature>
<evidence type="ECO:0000256" key="2">
    <source>
        <dbReference type="ARBA" id="ARBA00022679"/>
    </source>
</evidence>
<evidence type="ECO:0000259" key="7">
    <source>
        <dbReference type="Pfam" id="PF01702"/>
    </source>
</evidence>
<feature type="binding site" evidence="6">
    <location>
        <position position="327"/>
    </location>
    <ligand>
        <name>Zn(2+)</name>
        <dbReference type="ChEBI" id="CHEBI:29105"/>
    </ligand>
</feature>
<keyword evidence="4 6" id="KW-0479">Metal-binding</keyword>
<dbReference type="InterPro" id="IPR004803">
    <property type="entry name" value="TGT"/>
</dbReference>
<comment type="subunit">
    <text evidence="6">Heterodimer of a catalytic subunit and an accessory subunit.</text>
</comment>
<dbReference type="Pfam" id="PF01702">
    <property type="entry name" value="TGT"/>
    <property type="match status" value="1"/>
</dbReference>
<keyword evidence="1 6" id="KW-0328">Glycosyltransferase</keyword>
<dbReference type="PANTHER" id="PTHR43530">
    <property type="entry name" value="QUEUINE TRNA-RIBOSYLTRANSFERASE CATALYTIC SUBUNIT 1"/>
    <property type="match status" value="1"/>
</dbReference>
<feature type="binding site" evidence="6">
    <location>
        <position position="322"/>
    </location>
    <ligand>
        <name>Zn(2+)</name>
        <dbReference type="ChEBI" id="CHEBI:29105"/>
    </ligand>
</feature>
<dbReference type="EC" id="2.4.2.64" evidence="6"/>
<dbReference type="NCBIfam" id="TIGR00430">
    <property type="entry name" value="Q_tRNA_tgt"/>
    <property type="match status" value="1"/>
</dbReference>
<dbReference type="Gene3D" id="3.20.20.105">
    <property type="entry name" value="Queuine tRNA-ribosyltransferase-like"/>
    <property type="match status" value="1"/>
</dbReference>
<dbReference type="Proteomes" id="UP000813385">
    <property type="component" value="Unassembled WGS sequence"/>
</dbReference>
<evidence type="ECO:0000256" key="3">
    <source>
        <dbReference type="ARBA" id="ARBA00022694"/>
    </source>
</evidence>